<dbReference type="AlphaFoldDB" id="A0A7W7Z9E8"/>
<dbReference type="NCBIfam" id="TIGR00033">
    <property type="entry name" value="aroC"/>
    <property type="match status" value="1"/>
</dbReference>
<dbReference type="UniPathway" id="UPA00053">
    <property type="reaction ID" value="UER00090"/>
</dbReference>
<dbReference type="Gene3D" id="3.60.150.10">
    <property type="entry name" value="Chorismate synthase AroC"/>
    <property type="match status" value="1"/>
</dbReference>
<dbReference type="GO" id="GO:0009423">
    <property type="term" value="P:chorismate biosynthetic process"/>
    <property type="evidence" value="ECO:0007669"/>
    <property type="project" value="UniProtKB-UniRule"/>
</dbReference>
<sequence length="391" mass="41826">MLRFSTAGESHGESLVALVSGLPAGIPVAQEFVDRELWRRQQGYGRGGRMRIERDSAHILSGVRHGKTIGSPVAMTLANNDWKNWTEILPVETGDAEKHKAVASPRPGHADLAGALKYDFKDARYVLERASARESAARVACGALAKLLLKSLGIEVGSHVIRVGKAELGRDASWAEIAAANAKEEVFLNCVDAEAEARMKAEVDVALRTGDTVGGVFEVVVHGLAPGVGTHVNWDERMDGLLAQAVMSLQAVKAVELGRGVTAAESMGSTVHDAIAYEGADEAFTKFSREKNNAGGIEGGISNGEDVVVRGYLKPISTLRRPLASVSFETREATKAAYERSDVCVVPAAGVAAEAMVALTIARLVIDKFGGDSLRELKRNYDGYCEQIRNF</sequence>
<evidence type="ECO:0000256" key="7">
    <source>
        <dbReference type="ARBA" id="ARBA00022827"/>
    </source>
</evidence>
<accession>A0A7W7Z9E8</accession>
<evidence type="ECO:0000256" key="9">
    <source>
        <dbReference type="ARBA" id="ARBA00023141"/>
    </source>
</evidence>
<keyword evidence="14" id="KW-1185">Reference proteome</keyword>
<gene>
    <name evidence="11" type="primary">aroC</name>
    <name evidence="13" type="ORF">HDF16_000448</name>
</gene>
<proteinExistence type="inferred from homology"/>
<dbReference type="HAMAP" id="MF_00300">
    <property type="entry name" value="Chorismate_synth"/>
    <property type="match status" value="1"/>
</dbReference>
<comment type="caution">
    <text evidence="13">The sequence shown here is derived from an EMBL/GenBank/DDBJ whole genome shotgun (WGS) entry which is preliminary data.</text>
</comment>
<dbReference type="GO" id="GO:0005829">
    <property type="term" value="C:cytosol"/>
    <property type="evidence" value="ECO:0007669"/>
    <property type="project" value="TreeGrafter"/>
</dbReference>
<feature type="binding site" evidence="11">
    <location>
        <begin position="129"/>
        <end position="131"/>
    </location>
    <ligand>
        <name>FMN</name>
        <dbReference type="ChEBI" id="CHEBI:58210"/>
    </ligand>
</feature>
<feature type="binding site" evidence="11">
    <location>
        <position position="46"/>
    </location>
    <ligand>
        <name>NADP(+)</name>
        <dbReference type="ChEBI" id="CHEBI:58349"/>
    </ligand>
</feature>
<dbReference type="RefSeq" id="WP_184213526.1">
    <property type="nucleotide sequence ID" value="NZ_JACHIP010000001.1"/>
</dbReference>
<dbReference type="GO" id="GO:0004107">
    <property type="term" value="F:chorismate synthase activity"/>
    <property type="evidence" value="ECO:0007669"/>
    <property type="project" value="UniProtKB-UniRule"/>
</dbReference>
<dbReference type="GO" id="GO:0010181">
    <property type="term" value="F:FMN binding"/>
    <property type="evidence" value="ECO:0007669"/>
    <property type="project" value="TreeGrafter"/>
</dbReference>
<dbReference type="PANTHER" id="PTHR21085">
    <property type="entry name" value="CHORISMATE SYNTHASE"/>
    <property type="match status" value="1"/>
</dbReference>
<feature type="binding site" evidence="11">
    <location>
        <position position="40"/>
    </location>
    <ligand>
        <name>NADP(+)</name>
        <dbReference type="ChEBI" id="CHEBI:58349"/>
    </ligand>
</feature>
<name>A0A7W7Z9E8_9BACT</name>
<dbReference type="PROSITE" id="PS00788">
    <property type="entry name" value="CHORISMATE_SYNTHASE_2"/>
    <property type="match status" value="1"/>
</dbReference>
<dbReference type="PANTHER" id="PTHR21085:SF0">
    <property type="entry name" value="CHORISMATE SYNTHASE"/>
    <property type="match status" value="1"/>
</dbReference>
<dbReference type="EC" id="4.2.3.5" evidence="3 11"/>
<dbReference type="FunFam" id="3.60.150.10:FF:000002">
    <property type="entry name" value="Chorismate synthase"/>
    <property type="match status" value="1"/>
</dbReference>
<feature type="binding site" evidence="11">
    <location>
        <begin position="250"/>
        <end position="251"/>
    </location>
    <ligand>
        <name>FMN</name>
        <dbReference type="ChEBI" id="CHEBI:58210"/>
    </ligand>
</feature>
<comment type="cofactor">
    <cofactor evidence="11 12">
        <name>FMNH2</name>
        <dbReference type="ChEBI" id="CHEBI:57618"/>
    </cofactor>
    <text evidence="11 12">Reduced FMN (FMNH(2)).</text>
</comment>
<dbReference type="PIRSF" id="PIRSF001456">
    <property type="entry name" value="Chorismate_synth"/>
    <property type="match status" value="1"/>
</dbReference>
<dbReference type="InterPro" id="IPR035904">
    <property type="entry name" value="Chorismate_synth_AroC_sf"/>
</dbReference>
<comment type="catalytic activity">
    <reaction evidence="11 12">
        <text>5-O-(1-carboxyvinyl)-3-phosphoshikimate = chorismate + phosphate</text>
        <dbReference type="Rhea" id="RHEA:21020"/>
        <dbReference type="ChEBI" id="CHEBI:29748"/>
        <dbReference type="ChEBI" id="CHEBI:43474"/>
        <dbReference type="ChEBI" id="CHEBI:57701"/>
        <dbReference type="EC" id="4.2.3.5"/>
    </reaction>
</comment>
<feature type="binding site" evidence="11">
    <location>
        <begin position="314"/>
        <end position="318"/>
    </location>
    <ligand>
        <name>FMN</name>
        <dbReference type="ChEBI" id="CHEBI:58210"/>
    </ligand>
</feature>
<reference evidence="13 14" key="1">
    <citation type="submission" date="2020-08" db="EMBL/GenBank/DDBJ databases">
        <title>Genomic Encyclopedia of Type Strains, Phase IV (KMG-V): Genome sequencing to study the core and pangenomes of soil and plant-associated prokaryotes.</title>
        <authorList>
            <person name="Whitman W."/>
        </authorList>
    </citation>
    <scope>NUCLEOTIDE SEQUENCE [LARGE SCALE GENOMIC DNA]</scope>
    <source>
        <strain evidence="13 14">M8UP14</strain>
    </source>
</reference>
<keyword evidence="9 11" id="KW-0057">Aromatic amino acid biosynthesis</keyword>
<comment type="subunit">
    <text evidence="11">Homotetramer.</text>
</comment>
<dbReference type="SUPFAM" id="SSF103263">
    <property type="entry name" value="Chorismate synthase, AroC"/>
    <property type="match status" value="1"/>
</dbReference>
<organism evidence="13 14">
    <name type="scientific">Granulicella aggregans</name>
    <dbReference type="NCBI Taxonomy" id="474949"/>
    <lineage>
        <taxon>Bacteria</taxon>
        <taxon>Pseudomonadati</taxon>
        <taxon>Acidobacteriota</taxon>
        <taxon>Terriglobia</taxon>
        <taxon>Terriglobales</taxon>
        <taxon>Acidobacteriaceae</taxon>
        <taxon>Granulicella</taxon>
    </lineage>
</organism>
<dbReference type="GO" id="GO:0009073">
    <property type="term" value="P:aromatic amino acid family biosynthetic process"/>
    <property type="evidence" value="ECO:0007669"/>
    <property type="project" value="UniProtKB-KW"/>
</dbReference>
<dbReference type="CDD" id="cd07304">
    <property type="entry name" value="Chorismate_synthase"/>
    <property type="match status" value="1"/>
</dbReference>
<feature type="binding site" evidence="11">
    <location>
        <position position="340"/>
    </location>
    <ligand>
        <name>FMN</name>
        <dbReference type="ChEBI" id="CHEBI:58210"/>
    </ligand>
</feature>
<feature type="binding site" evidence="11">
    <location>
        <position position="299"/>
    </location>
    <ligand>
        <name>FMN</name>
        <dbReference type="ChEBI" id="CHEBI:58210"/>
    </ligand>
</feature>
<dbReference type="PROSITE" id="PS00787">
    <property type="entry name" value="CHORISMATE_SYNTHASE_1"/>
    <property type="match status" value="1"/>
</dbReference>
<dbReference type="NCBIfam" id="NF003793">
    <property type="entry name" value="PRK05382.1"/>
    <property type="match status" value="1"/>
</dbReference>
<keyword evidence="5 11" id="KW-0285">Flavoprotein</keyword>
<dbReference type="EMBL" id="JACHIP010000001">
    <property type="protein sequence ID" value="MBB5055779.1"/>
    <property type="molecule type" value="Genomic_DNA"/>
</dbReference>
<evidence type="ECO:0000256" key="4">
    <source>
        <dbReference type="ARBA" id="ARBA00022605"/>
    </source>
</evidence>
<evidence type="ECO:0000256" key="8">
    <source>
        <dbReference type="ARBA" id="ARBA00022857"/>
    </source>
</evidence>
<dbReference type="Proteomes" id="UP000540989">
    <property type="component" value="Unassembled WGS sequence"/>
</dbReference>
<comment type="similarity">
    <text evidence="2 11 12">Belongs to the chorismate synthase family.</text>
</comment>
<keyword evidence="8 11" id="KW-0521">NADP</keyword>
<evidence type="ECO:0000256" key="1">
    <source>
        <dbReference type="ARBA" id="ARBA00005044"/>
    </source>
</evidence>
<evidence type="ECO:0000256" key="11">
    <source>
        <dbReference type="HAMAP-Rule" id="MF_00300"/>
    </source>
</evidence>
<protein>
    <recommendedName>
        <fullName evidence="3 11">Chorismate synthase</fullName>
        <shortName evidence="11">CS</shortName>
        <ecNumber evidence="3 11">4.2.3.5</ecNumber>
    </recommendedName>
    <alternativeName>
        <fullName evidence="11">5-enolpyruvylshikimate-3-phosphate phospholyase</fullName>
    </alternativeName>
</protein>
<keyword evidence="10 11" id="KW-0456">Lyase</keyword>
<keyword evidence="6 11" id="KW-0288">FMN</keyword>
<comment type="pathway">
    <text evidence="1 11 12">Metabolic intermediate biosynthesis; chorismate biosynthesis; chorismate from D-erythrose 4-phosphate and phosphoenolpyruvate: step 7/7.</text>
</comment>
<dbReference type="InterPro" id="IPR000453">
    <property type="entry name" value="Chorismate_synth"/>
</dbReference>
<keyword evidence="4 11" id="KW-0028">Amino-acid biosynthesis</keyword>
<evidence type="ECO:0000256" key="3">
    <source>
        <dbReference type="ARBA" id="ARBA00013036"/>
    </source>
</evidence>
<dbReference type="Pfam" id="PF01264">
    <property type="entry name" value="Chorismate_synt"/>
    <property type="match status" value="1"/>
</dbReference>
<dbReference type="GO" id="GO:0008652">
    <property type="term" value="P:amino acid biosynthetic process"/>
    <property type="evidence" value="ECO:0007669"/>
    <property type="project" value="UniProtKB-KW"/>
</dbReference>
<evidence type="ECO:0000313" key="13">
    <source>
        <dbReference type="EMBL" id="MBB5055779.1"/>
    </source>
</evidence>
<evidence type="ECO:0000256" key="12">
    <source>
        <dbReference type="RuleBase" id="RU000605"/>
    </source>
</evidence>
<evidence type="ECO:0000256" key="5">
    <source>
        <dbReference type="ARBA" id="ARBA00022630"/>
    </source>
</evidence>
<evidence type="ECO:0000313" key="14">
    <source>
        <dbReference type="Proteomes" id="UP000540989"/>
    </source>
</evidence>
<comment type="function">
    <text evidence="11">Catalyzes the anti-1,4-elimination of the C-3 phosphate and the C-6 proR hydrogen from 5-enolpyruvylshikimate-3-phosphate (EPSP) to yield chorismate, which is the branch point compound that serves as the starting substrate for the three terminal pathways of aromatic amino acid biosynthesis. This reaction introduces a second double bond into the aromatic ring system.</text>
</comment>
<evidence type="ECO:0000256" key="6">
    <source>
        <dbReference type="ARBA" id="ARBA00022643"/>
    </source>
</evidence>
<evidence type="ECO:0000256" key="2">
    <source>
        <dbReference type="ARBA" id="ARBA00008014"/>
    </source>
</evidence>
<keyword evidence="7 11" id="KW-0274">FAD</keyword>
<dbReference type="InterPro" id="IPR020541">
    <property type="entry name" value="Chorismate_synthase_CS"/>
</dbReference>
<evidence type="ECO:0000256" key="10">
    <source>
        <dbReference type="ARBA" id="ARBA00023239"/>
    </source>
</evidence>